<accession>A0A1Y6G542</accession>
<protein>
    <submittedName>
        <fullName evidence="2">BadF-type ATPase</fullName>
    </submittedName>
</protein>
<sequence>MTVVHVGLDVGGTASRWVACDAGGELVARGSAGGATAHVFNPAERSRLATVFEAVAAALREAGLRPASLCAGMTGFGAPAADEIRSMAETALALSAGAAMVMDDIVMAYAAHFRPGEGHLISAGTGSIGIHVTKAGEVIRVGGRGILIDDAGSGSWIALQALDRMYRALDHTGGFVEVEELARQMFLLVGGNSWSDVRQFVYAGDRGRIGTLAVGVARAAESGDQTALDILRRAGAELAALGEALHTRCGAGPIALVGGVLQLNPLIVDEITWRFPGVDLTTPVIDSPLGAARMRTSEAGRPWLALLANGLGTP</sequence>
<evidence type="ECO:0000259" key="1">
    <source>
        <dbReference type="Pfam" id="PF01869"/>
    </source>
</evidence>
<organism evidence="2 3">
    <name type="scientific">Devosia lucknowensis</name>
    <dbReference type="NCBI Taxonomy" id="1096929"/>
    <lineage>
        <taxon>Bacteria</taxon>
        <taxon>Pseudomonadati</taxon>
        <taxon>Pseudomonadota</taxon>
        <taxon>Alphaproteobacteria</taxon>
        <taxon>Hyphomicrobiales</taxon>
        <taxon>Devosiaceae</taxon>
        <taxon>Devosia</taxon>
    </lineage>
</organism>
<dbReference type="Pfam" id="PF01869">
    <property type="entry name" value="BcrAD_BadFG"/>
    <property type="match status" value="1"/>
</dbReference>
<keyword evidence="3" id="KW-1185">Reference proteome</keyword>
<dbReference type="PANTHER" id="PTHR43190">
    <property type="entry name" value="N-ACETYL-D-GLUCOSAMINE KINASE"/>
    <property type="match status" value="1"/>
</dbReference>
<dbReference type="InterPro" id="IPR043129">
    <property type="entry name" value="ATPase_NBD"/>
</dbReference>
<dbReference type="EMBL" id="FXWK01000002">
    <property type="protein sequence ID" value="SMQ85341.1"/>
    <property type="molecule type" value="Genomic_DNA"/>
</dbReference>
<dbReference type="AlphaFoldDB" id="A0A1Y6G542"/>
<dbReference type="InterPro" id="IPR052519">
    <property type="entry name" value="Euk-type_GlcNAc_Kinase"/>
</dbReference>
<dbReference type="InterPro" id="IPR002731">
    <property type="entry name" value="ATPase_BadF"/>
</dbReference>
<dbReference type="RefSeq" id="WP_086471025.1">
    <property type="nucleotide sequence ID" value="NZ_FXWK01000002.1"/>
</dbReference>
<reference evidence="3" key="1">
    <citation type="submission" date="2017-04" db="EMBL/GenBank/DDBJ databases">
        <authorList>
            <person name="Varghese N."/>
            <person name="Submissions S."/>
        </authorList>
    </citation>
    <scope>NUCLEOTIDE SEQUENCE [LARGE SCALE GENOMIC DNA]</scope>
</reference>
<dbReference type="Proteomes" id="UP000194474">
    <property type="component" value="Unassembled WGS sequence"/>
</dbReference>
<gene>
    <name evidence="2" type="ORF">SAMN06295905_2618</name>
</gene>
<feature type="domain" description="ATPase BadF/BadG/BcrA/BcrD type" evidence="1">
    <location>
        <begin position="6"/>
        <end position="284"/>
    </location>
</feature>
<proteinExistence type="predicted"/>
<evidence type="ECO:0000313" key="3">
    <source>
        <dbReference type="Proteomes" id="UP000194474"/>
    </source>
</evidence>
<name>A0A1Y6G542_9HYPH</name>
<dbReference type="OrthoDB" id="63487at2"/>
<dbReference type="PANTHER" id="PTHR43190:SF3">
    <property type="entry name" value="N-ACETYL-D-GLUCOSAMINE KINASE"/>
    <property type="match status" value="1"/>
</dbReference>
<dbReference type="Gene3D" id="3.30.420.40">
    <property type="match status" value="2"/>
</dbReference>
<dbReference type="SUPFAM" id="SSF53067">
    <property type="entry name" value="Actin-like ATPase domain"/>
    <property type="match status" value="2"/>
</dbReference>
<evidence type="ECO:0000313" key="2">
    <source>
        <dbReference type="EMBL" id="SMQ85341.1"/>
    </source>
</evidence>